<dbReference type="GO" id="GO:0005737">
    <property type="term" value="C:cytoplasm"/>
    <property type="evidence" value="ECO:0007669"/>
    <property type="project" value="TreeGrafter"/>
</dbReference>
<feature type="active site" evidence="3">
    <location>
        <position position="44"/>
    </location>
</feature>
<evidence type="ECO:0000256" key="2">
    <source>
        <dbReference type="ARBA" id="ARBA00023235"/>
    </source>
</evidence>
<dbReference type="Gene3D" id="3.10.310.10">
    <property type="entry name" value="Diaminopimelate Epimerase, Chain A, domain 1"/>
    <property type="match status" value="2"/>
</dbReference>
<dbReference type="PANTHER" id="PTHR13774">
    <property type="entry name" value="PHENAZINE BIOSYNTHESIS PROTEIN"/>
    <property type="match status" value="1"/>
</dbReference>
<dbReference type="OrthoDB" id="9788221at2"/>
<dbReference type="RefSeq" id="WP_074714249.1">
    <property type="nucleotide sequence ID" value="NZ_FNWV01000001.1"/>
</dbReference>
<dbReference type="AlphaFoldDB" id="A0A1H6I263"/>
<dbReference type="PANTHER" id="PTHR13774:SF17">
    <property type="entry name" value="PHENAZINE BIOSYNTHESIS-LIKE DOMAIN-CONTAINING PROTEIN"/>
    <property type="match status" value="1"/>
</dbReference>
<evidence type="ECO:0000313" key="4">
    <source>
        <dbReference type="EMBL" id="SEH40644.1"/>
    </source>
</evidence>
<keyword evidence="2" id="KW-0413">Isomerase</keyword>
<dbReference type="PIRSF" id="PIRSF016184">
    <property type="entry name" value="PhzC_PhzF"/>
    <property type="match status" value="1"/>
</dbReference>
<dbReference type="InterPro" id="IPR003719">
    <property type="entry name" value="Phenazine_PhzF-like"/>
</dbReference>
<dbReference type="NCBIfam" id="TIGR00654">
    <property type="entry name" value="PhzF_family"/>
    <property type="match status" value="1"/>
</dbReference>
<dbReference type="GO" id="GO:0016853">
    <property type="term" value="F:isomerase activity"/>
    <property type="evidence" value="ECO:0007669"/>
    <property type="project" value="UniProtKB-KW"/>
</dbReference>
<sequence>MKQYIVDAFTDKLFGGNPAAVCVADSFPDDKLMQDIASENNLSETAFAVKDGNSYRLRWFAPKGEVDFCGHATLGAAFVLFGFYEKDSESIVFETAKGRIDVSRRGELIEMDFPAYALEHVEITDSMIEALGAIPLAAYCDRDIMFVLRDEDEVRYLQPDLELLSLLDCACIAVTAKGSEYDCVSRVFAPKYGIPEDPVTGSAHCMIAPYWCRRLGRDSITAFQASLRTGVLNCTACGDRVKISGKAVLFSTADIKIR</sequence>
<accession>A0A1H6I263</accession>
<reference evidence="4 5" key="1">
    <citation type="submission" date="2016-10" db="EMBL/GenBank/DDBJ databases">
        <authorList>
            <person name="de Groot N.N."/>
        </authorList>
    </citation>
    <scope>NUCLEOTIDE SEQUENCE [LARGE SCALE GENOMIC DNA]</scope>
    <source>
        <strain evidence="4 5">YAD2003</strain>
    </source>
</reference>
<comment type="similarity">
    <text evidence="1">Belongs to the PhzF family.</text>
</comment>
<protein>
    <submittedName>
        <fullName evidence="4">Phenazine biosynthesis protein PhzF family</fullName>
    </submittedName>
</protein>
<evidence type="ECO:0000256" key="1">
    <source>
        <dbReference type="ARBA" id="ARBA00008270"/>
    </source>
</evidence>
<dbReference type="Pfam" id="PF02567">
    <property type="entry name" value="PhzC-PhzF"/>
    <property type="match status" value="1"/>
</dbReference>
<dbReference type="SUPFAM" id="SSF54506">
    <property type="entry name" value="Diaminopimelate epimerase-like"/>
    <property type="match status" value="1"/>
</dbReference>
<dbReference type="EMBL" id="FNWV01000001">
    <property type="protein sequence ID" value="SEH40644.1"/>
    <property type="molecule type" value="Genomic_DNA"/>
</dbReference>
<evidence type="ECO:0000313" key="5">
    <source>
        <dbReference type="Proteomes" id="UP000183190"/>
    </source>
</evidence>
<gene>
    <name evidence="4" type="ORF">SAMN02910265_00436</name>
</gene>
<dbReference type="Proteomes" id="UP000183190">
    <property type="component" value="Unassembled WGS sequence"/>
</dbReference>
<name>A0A1H6I263_RUMFL</name>
<evidence type="ECO:0000256" key="3">
    <source>
        <dbReference type="PIRSR" id="PIRSR016184-1"/>
    </source>
</evidence>
<organism evidence="4 5">
    <name type="scientific">Ruminococcus flavefaciens</name>
    <dbReference type="NCBI Taxonomy" id="1265"/>
    <lineage>
        <taxon>Bacteria</taxon>
        <taxon>Bacillati</taxon>
        <taxon>Bacillota</taxon>
        <taxon>Clostridia</taxon>
        <taxon>Eubacteriales</taxon>
        <taxon>Oscillospiraceae</taxon>
        <taxon>Ruminococcus</taxon>
    </lineage>
</organism>
<proteinExistence type="inferred from homology"/>